<proteinExistence type="inferred from homology"/>
<dbReference type="FunFam" id="3.40.309.10:FF:000012">
    <property type="entry name" value="Betaine aldehyde dehydrogenase"/>
    <property type="match status" value="1"/>
</dbReference>
<dbReference type="InterPro" id="IPR016160">
    <property type="entry name" value="Ald_DH_CS_CYS"/>
</dbReference>
<feature type="active site" evidence="3">
    <location>
        <position position="249"/>
    </location>
</feature>
<dbReference type="SUPFAM" id="SSF53720">
    <property type="entry name" value="ALDH-like"/>
    <property type="match status" value="1"/>
</dbReference>
<dbReference type="Gene3D" id="3.40.605.10">
    <property type="entry name" value="Aldehyde Dehydrogenase, Chain A, domain 1"/>
    <property type="match status" value="1"/>
</dbReference>
<dbReference type="InterPro" id="IPR015590">
    <property type="entry name" value="Aldehyde_DH_dom"/>
</dbReference>
<keyword evidence="7" id="KW-1185">Reference proteome</keyword>
<feature type="domain" description="Aldehyde dehydrogenase" evidence="5">
    <location>
        <begin position="13"/>
        <end position="472"/>
    </location>
</feature>
<dbReference type="Pfam" id="PF00171">
    <property type="entry name" value="Aldedh"/>
    <property type="match status" value="1"/>
</dbReference>
<dbReference type="InterPro" id="IPR016161">
    <property type="entry name" value="Ald_DH/histidinol_DH"/>
</dbReference>
<dbReference type="InterPro" id="IPR016163">
    <property type="entry name" value="Ald_DH_C"/>
</dbReference>
<dbReference type="PROSITE" id="PS00687">
    <property type="entry name" value="ALDEHYDE_DEHYDR_GLU"/>
    <property type="match status" value="1"/>
</dbReference>
<evidence type="ECO:0000313" key="6">
    <source>
        <dbReference type="EMBL" id="QNN48707.1"/>
    </source>
</evidence>
<dbReference type="Gene3D" id="3.40.309.10">
    <property type="entry name" value="Aldehyde Dehydrogenase, Chain A, domain 2"/>
    <property type="match status" value="1"/>
</dbReference>
<dbReference type="InterPro" id="IPR029510">
    <property type="entry name" value="Ald_DH_CS_GLU"/>
</dbReference>
<comment type="similarity">
    <text evidence="1 4">Belongs to the aldehyde dehydrogenase family.</text>
</comment>
<dbReference type="GO" id="GO:0016620">
    <property type="term" value="F:oxidoreductase activity, acting on the aldehyde or oxo group of donors, NAD or NADP as acceptor"/>
    <property type="evidence" value="ECO:0007669"/>
    <property type="project" value="InterPro"/>
</dbReference>
<organism evidence="6 7">
    <name type="scientific">Phycicoccus endophyticus</name>
    <dbReference type="NCBI Taxonomy" id="1690220"/>
    <lineage>
        <taxon>Bacteria</taxon>
        <taxon>Bacillati</taxon>
        <taxon>Actinomycetota</taxon>
        <taxon>Actinomycetes</taxon>
        <taxon>Micrococcales</taxon>
        <taxon>Intrasporangiaceae</taxon>
        <taxon>Phycicoccus</taxon>
    </lineage>
</organism>
<dbReference type="AlphaFoldDB" id="A0A7G9QZD2"/>
<dbReference type="InterPro" id="IPR016162">
    <property type="entry name" value="Ald_DH_N"/>
</dbReference>
<dbReference type="PROSITE" id="PS00070">
    <property type="entry name" value="ALDEHYDE_DEHYDR_CYS"/>
    <property type="match status" value="1"/>
</dbReference>
<reference evidence="6 7" key="1">
    <citation type="submission" date="2020-08" db="EMBL/GenBank/DDBJ databases">
        <title>Genome sequence of Phycicoccus endophyticus JCM 31784T.</title>
        <authorList>
            <person name="Hyun D.-W."/>
            <person name="Bae J.-W."/>
        </authorList>
    </citation>
    <scope>NUCLEOTIDE SEQUENCE [LARGE SCALE GENOMIC DNA]</scope>
    <source>
        <strain evidence="6 7">JCM 31784</strain>
    </source>
</reference>
<evidence type="ECO:0000256" key="3">
    <source>
        <dbReference type="PROSITE-ProRule" id="PRU10007"/>
    </source>
</evidence>
<evidence type="ECO:0000259" key="5">
    <source>
        <dbReference type="Pfam" id="PF00171"/>
    </source>
</evidence>
<keyword evidence="2 4" id="KW-0560">Oxidoreductase</keyword>
<evidence type="ECO:0000256" key="1">
    <source>
        <dbReference type="ARBA" id="ARBA00009986"/>
    </source>
</evidence>
<gene>
    <name evidence="6" type="ORF">H9L10_10380</name>
</gene>
<evidence type="ECO:0000256" key="2">
    <source>
        <dbReference type="ARBA" id="ARBA00023002"/>
    </source>
</evidence>
<accession>A0A7G9QZD2</accession>
<dbReference type="FunFam" id="3.40.605.10:FF:000007">
    <property type="entry name" value="NAD/NADP-dependent betaine aldehyde dehydrogenase"/>
    <property type="match status" value="1"/>
</dbReference>
<dbReference type="RefSeq" id="WP_166100084.1">
    <property type="nucleotide sequence ID" value="NZ_BMMY01000003.1"/>
</dbReference>
<dbReference type="CDD" id="cd07114">
    <property type="entry name" value="ALDH_DhaS"/>
    <property type="match status" value="1"/>
</dbReference>
<dbReference type="KEGG" id="pei:H9L10_10380"/>
<dbReference type="Proteomes" id="UP000515976">
    <property type="component" value="Chromosome"/>
</dbReference>
<dbReference type="EMBL" id="CP060712">
    <property type="protein sequence ID" value="QNN48707.1"/>
    <property type="molecule type" value="Genomic_DNA"/>
</dbReference>
<sequence>MAQELQLRIGSQWRDGESRFDSLEPFTREPWTTVPEASEADVRDALTAARTAFDEGPWPRLGAEERARHLRRLADLVDRDAELLATMESRDNGKGIREVHGQITAVGGWYRYYGEVASNLAGRVVDTRKPNFLGFVLEEPVGVVAAILPWNSPLFLLAFKVAPALAAGCTVVVKPSEVAPASILHFARLVEEAGIPEGVFNTVAGSSPAVGQWLVGSPLVDKVTFTGSERVGALVAQSASANLTPVALELGGKSPNIVFDDASIEEAVPGLVAGIFAAGGQTCIAGSRALIHEAVYDEVLERVTDRARTIRLGDPADRSTDMGPLASEAQFEKVRTFVGAALDAGLDIRHGGRPAELGGWFFEPTIIADVPDDHEVWANEIFGPVLACRSFADEEEAFALANDSSYGLAAGVWTTDIRRAIRATRRLRAGTVWVNTYRTMGMTMPFGGVKSSGFGRENGLEGIREFLVPKAVWVETDGVVRDPFTVG</sequence>
<evidence type="ECO:0000256" key="4">
    <source>
        <dbReference type="RuleBase" id="RU003345"/>
    </source>
</evidence>
<dbReference type="PANTHER" id="PTHR11699">
    <property type="entry name" value="ALDEHYDE DEHYDROGENASE-RELATED"/>
    <property type="match status" value="1"/>
</dbReference>
<protein>
    <submittedName>
        <fullName evidence="6">Aldehyde dehydrogenase</fullName>
    </submittedName>
</protein>
<name>A0A7G9QZD2_9MICO</name>
<evidence type="ECO:0000313" key="7">
    <source>
        <dbReference type="Proteomes" id="UP000515976"/>
    </source>
</evidence>